<evidence type="ECO:0000313" key="3">
    <source>
        <dbReference type="Proteomes" id="UP000430021"/>
    </source>
</evidence>
<dbReference type="OrthoDB" id="6048299at2"/>
<name>A0A6I4UJU9_9SPHN</name>
<dbReference type="InterPro" id="IPR036983">
    <property type="entry name" value="AIM24_sf"/>
</dbReference>
<dbReference type="Pfam" id="PF01987">
    <property type="entry name" value="AIM24"/>
    <property type="match status" value="1"/>
</dbReference>
<evidence type="ECO:0000313" key="2">
    <source>
        <dbReference type="EMBL" id="MXP38776.1"/>
    </source>
</evidence>
<dbReference type="InterPro" id="IPR016031">
    <property type="entry name" value="Trp_RNA-bd_attenuator-like_dom"/>
</dbReference>
<evidence type="ECO:0000313" key="1">
    <source>
        <dbReference type="EMBL" id="MBB3776140.1"/>
    </source>
</evidence>
<dbReference type="Proteomes" id="UP000430021">
    <property type="component" value="Unassembled WGS sequence"/>
</dbReference>
<dbReference type="Proteomes" id="UP000548685">
    <property type="component" value="Unassembled WGS sequence"/>
</dbReference>
<organism evidence="2 3">
    <name type="scientific">Erythrobacter ramosus</name>
    <dbReference type="NCBI Taxonomy" id="35811"/>
    <lineage>
        <taxon>Bacteria</taxon>
        <taxon>Pseudomonadati</taxon>
        <taxon>Pseudomonadota</taxon>
        <taxon>Alphaproteobacteria</taxon>
        <taxon>Sphingomonadales</taxon>
        <taxon>Erythrobacteraceae</taxon>
        <taxon>Erythrobacter/Porphyrobacter group</taxon>
        <taxon>Erythrobacter</taxon>
    </lineage>
</organism>
<dbReference type="InterPro" id="IPR002838">
    <property type="entry name" value="AIM24"/>
</dbReference>
<reference evidence="2 3" key="1">
    <citation type="submission" date="2019-12" db="EMBL/GenBank/DDBJ databases">
        <title>Genomic-based taxomic classification of the family Erythrobacteraceae.</title>
        <authorList>
            <person name="Xu L."/>
        </authorList>
    </citation>
    <scope>NUCLEOTIDE SEQUENCE [LARGE SCALE GENOMIC DNA]</scope>
    <source>
        <strain evidence="2 3">JCM 10282</strain>
    </source>
</reference>
<dbReference type="AlphaFoldDB" id="A0A6I4UJU9"/>
<accession>A0A6I4UJU9</accession>
<dbReference type="EMBL" id="WTYB01000002">
    <property type="protein sequence ID" value="MXP38776.1"/>
    <property type="molecule type" value="Genomic_DNA"/>
</dbReference>
<dbReference type="Gene3D" id="3.60.160.10">
    <property type="entry name" value="Mitochondrial biogenesis AIM24"/>
    <property type="match status" value="1"/>
</dbReference>
<dbReference type="PANTHER" id="PTHR38074:SF1">
    <property type="entry name" value="ALTERED INHERITANCE OF MITOCHONDRIA PROTEIN 24, MITOCHONDRIAL"/>
    <property type="match status" value="1"/>
</dbReference>
<dbReference type="RefSeq" id="WP_160760886.1">
    <property type="nucleotide sequence ID" value="NZ_BAAADZ010000010.1"/>
</dbReference>
<gene>
    <name evidence="1" type="ORF">FHS52_002109</name>
    <name evidence="2" type="ORF">GRI59_09170</name>
</gene>
<comment type="caution">
    <text evidence="2">The sequence shown here is derived from an EMBL/GenBank/DDBJ whole genome shotgun (WGS) entry which is preliminary data.</text>
</comment>
<proteinExistence type="predicted"/>
<dbReference type="PANTHER" id="PTHR38074">
    <property type="entry name" value="ALTERED INHERITANCE OF MITOCHONDRIA PROTEIN 24, MITOCHONDRIAL"/>
    <property type="match status" value="1"/>
</dbReference>
<sequence>MAFRQMIQEESRGGVTMRVHRYVEKKMVARGLPTGVEGQMHYIAEPTDVHQLEIELSNASVLIEPGALQYSYGNLSAEVVRHEANKGFFARAAASAATGESAHATRYSGSGTIWCEPVRRHFVLATMDGPQDALLLDDRAFYACAAEISLTTHMHKSVSGMFSGNGLAQPKITGSGVFAVESPVPVHEIDEVPVRPGEEVVVDGDFMLMYSASLEVTIGPLVQGLRSAMRSGEGFVYKMRGSGSVWVTPSARIA</sequence>
<dbReference type="SUPFAM" id="SSF51219">
    <property type="entry name" value="TRAP-like"/>
    <property type="match status" value="1"/>
</dbReference>
<keyword evidence="4" id="KW-1185">Reference proteome</keyword>
<protein>
    <submittedName>
        <fullName evidence="1">Uncharacterized protein (AIM24 family)</fullName>
    </submittedName>
</protein>
<evidence type="ECO:0000313" key="4">
    <source>
        <dbReference type="Proteomes" id="UP000548685"/>
    </source>
</evidence>
<dbReference type="EMBL" id="JACICE010000002">
    <property type="protein sequence ID" value="MBB3776140.1"/>
    <property type="molecule type" value="Genomic_DNA"/>
</dbReference>
<reference evidence="1 4" key="2">
    <citation type="submission" date="2020-08" db="EMBL/GenBank/DDBJ databases">
        <title>Genomic Encyclopedia of Type Strains, Phase IV (KMG-IV): sequencing the most valuable type-strain genomes for metagenomic binning, comparative biology and taxonomic classification.</title>
        <authorList>
            <person name="Goeker M."/>
        </authorList>
    </citation>
    <scope>NUCLEOTIDE SEQUENCE [LARGE SCALE GENOMIC DNA]</scope>
    <source>
        <strain evidence="1 4">DSM 8510</strain>
    </source>
</reference>